<reference evidence="1 2" key="1">
    <citation type="submission" date="2017-09" db="EMBL/GenBank/DDBJ databases">
        <title>Biodiversity and function of Thalassospira species in the particle-attached aromatic-hydrocarbon-degrading consortia from the surface seawater of the South China Sea.</title>
        <authorList>
            <person name="Dong C."/>
            <person name="Liu R."/>
            <person name="Shao Z."/>
        </authorList>
    </citation>
    <scope>NUCLEOTIDE SEQUENCE [LARGE SCALE GENOMIC DNA]</scope>
    <source>
        <strain evidence="1 2">CSC1P2</strain>
    </source>
</reference>
<evidence type="ECO:0000313" key="1">
    <source>
        <dbReference type="EMBL" id="PKR53537.1"/>
    </source>
</evidence>
<protein>
    <submittedName>
        <fullName evidence="1">Uncharacterized protein</fullName>
    </submittedName>
</protein>
<organism evidence="1 2">
    <name type="scientific">Thalassospira marina</name>
    <dbReference type="NCBI Taxonomy" id="2048283"/>
    <lineage>
        <taxon>Bacteria</taxon>
        <taxon>Pseudomonadati</taxon>
        <taxon>Pseudomonadota</taxon>
        <taxon>Alphaproteobacteria</taxon>
        <taxon>Rhodospirillales</taxon>
        <taxon>Thalassospiraceae</taxon>
        <taxon>Thalassospira</taxon>
    </lineage>
</organism>
<sequence>MTTLSSRLSALCRQMSGSELPAMIRSKDRAAYAREFACMAEAARHLEAGRPVPAGLLDAELPERPVPHFVE</sequence>
<dbReference type="Proteomes" id="UP000233597">
    <property type="component" value="Unassembled WGS sequence"/>
</dbReference>
<accession>A0A2N3KSN8</accession>
<gene>
    <name evidence="1" type="ORF">COO20_13435</name>
</gene>
<name>A0A2N3KSN8_9PROT</name>
<dbReference type="AlphaFoldDB" id="A0A2N3KSN8"/>
<dbReference type="EMBL" id="NWTK01000008">
    <property type="protein sequence ID" value="PKR53537.1"/>
    <property type="molecule type" value="Genomic_DNA"/>
</dbReference>
<dbReference type="RefSeq" id="WP_101267346.1">
    <property type="nucleotide sequence ID" value="NZ_NWTK01000008.1"/>
</dbReference>
<evidence type="ECO:0000313" key="2">
    <source>
        <dbReference type="Proteomes" id="UP000233597"/>
    </source>
</evidence>
<proteinExistence type="predicted"/>
<comment type="caution">
    <text evidence="1">The sequence shown here is derived from an EMBL/GenBank/DDBJ whole genome shotgun (WGS) entry which is preliminary data.</text>
</comment>